<dbReference type="UniPathway" id="UPA00077">
    <property type="reaction ID" value="UER00155"/>
</dbReference>
<evidence type="ECO:0000313" key="15">
    <source>
        <dbReference type="Proteomes" id="UP000464178"/>
    </source>
</evidence>
<dbReference type="RefSeq" id="WP_162672711.1">
    <property type="nucleotide sequence ID" value="NZ_LR593886.1"/>
</dbReference>
<dbReference type="SUPFAM" id="SSF51735">
    <property type="entry name" value="NAD(P)-binding Rossmann-fold domains"/>
    <property type="match status" value="1"/>
</dbReference>
<evidence type="ECO:0000256" key="5">
    <source>
        <dbReference type="ARBA" id="ARBA00022679"/>
    </source>
</evidence>
<dbReference type="InterPro" id="IPR036291">
    <property type="entry name" value="NAD(P)-bd_dom_sf"/>
</dbReference>
<keyword evidence="7" id="KW-0418">Kinase</keyword>
<organism evidence="14 15">
    <name type="scientific">Gemmata massiliana</name>
    <dbReference type="NCBI Taxonomy" id="1210884"/>
    <lineage>
        <taxon>Bacteria</taxon>
        <taxon>Pseudomonadati</taxon>
        <taxon>Planctomycetota</taxon>
        <taxon>Planctomycetia</taxon>
        <taxon>Gemmatales</taxon>
        <taxon>Gemmataceae</taxon>
        <taxon>Gemmata</taxon>
    </lineage>
</organism>
<dbReference type="GO" id="GO:0005524">
    <property type="term" value="F:ATP binding"/>
    <property type="evidence" value="ECO:0007669"/>
    <property type="project" value="UniProtKB-KW"/>
</dbReference>
<reference evidence="14 15" key="1">
    <citation type="submission" date="2019-05" db="EMBL/GenBank/DDBJ databases">
        <authorList>
            <consortium name="Science for Life Laboratories"/>
        </authorList>
    </citation>
    <scope>NUCLEOTIDE SEQUENCE [LARGE SCALE GENOMIC DNA]</scope>
    <source>
        <strain evidence="14">Soil9</strain>
    </source>
</reference>
<dbReference type="GO" id="GO:0046654">
    <property type="term" value="P:tetrahydrofolate biosynthetic process"/>
    <property type="evidence" value="ECO:0007669"/>
    <property type="project" value="UniProtKB-UniPathway"/>
</dbReference>
<dbReference type="Pfam" id="PF01288">
    <property type="entry name" value="HPPK"/>
    <property type="match status" value="1"/>
</dbReference>
<evidence type="ECO:0000256" key="6">
    <source>
        <dbReference type="ARBA" id="ARBA00022741"/>
    </source>
</evidence>
<dbReference type="EMBL" id="LR593886">
    <property type="protein sequence ID" value="VTS02340.1"/>
    <property type="molecule type" value="Genomic_DNA"/>
</dbReference>
<evidence type="ECO:0000256" key="8">
    <source>
        <dbReference type="ARBA" id="ARBA00022840"/>
    </source>
</evidence>
<dbReference type="Gene3D" id="3.30.70.560">
    <property type="entry name" value="7,8-Dihydro-6-hydroxymethylpterin-pyrophosphokinase HPPK"/>
    <property type="match status" value="1"/>
</dbReference>
<dbReference type="EC" id="2.7.6.3" evidence="3"/>
<sequence length="434" mass="46550">MPLAYIALGSNLGDRWGTLSTTVQRLRAEPGLRVAARSGFYETAPVDCPPGAGEFLNAVVAVETDRSPHDLLQFLHQVEHQFGRIRTETNAPRTLDLDLVLYDGAVINTPELVVPHPRAHERAFVLVPLAEIAPDVVHPALKKTIRELAAAVPRDDVRVLSAPGRPPARELSGLRALVTGSTFGIGRAIATAFAEHGADVVLHGRGFIPPLDAEREDEMTAFGIGAEAVLRSYRDRGVRAAGIGEDLRVPGAAERLAARAWDAFDGLDILVCNAGADTLTGAAAKWSFDEKLDALLAIDLKATMHLSRDIGARMKERGRGCIITIGWDQAETGMEGDSGQLFAAVKGAVTCFTRSLALSLAPEVRVNCIAPGWIRTAWGETASPVWQNRVRDETPLEVWGLPEDIAITARWLASPAAAFITGQTIRVNGGAVRV</sequence>
<dbReference type="Pfam" id="PF13561">
    <property type="entry name" value="adh_short_C2"/>
    <property type="match status" value="1"/>
</dbReference>
<feature type="domain" description="7,8-dihydro-6-hydroxymethylpterin-pyrophosphokinase" evidence="13">
    <location>
        <begin position="5"/>
        <end position="134"/>
    </location>
</feature>
<dbReference type="KEGG" id="gms:SOIL9_75490"/>
<dbReference type="PANTHER" id="PTHR43071:SF1">
    <property type="entry name" value="2-AMINO-4-HYDROXY-6-HYDROXYMETHYLDIHYDROPTERIDINE PYROPHOSPHOKINASE"/>
    <property type="match status" value="1"/>
</dbReference>
<name>A0A6P2DJ09_9BACT</name>
<evidence type="ECO:0000256" key="11">
    <source>
        <dbReference type="ARBA" id="ARBA00029766"/>
    </source>
</evidence>
<dbReference type="InterPro" id="IPR035907">
    <property type="entry name" value="Hppk_sf"/>
</dbReference>
<keyword evidence="5" id="KW-0808">Transferase</keyword>
<keyword evidence="9" id="KW-0289">Folate biosynthesis</keyword>
<evidence type="ECO:0000256" key="2">
    <source>
        <dbReference type="ARBA" id="ARBA00005810"/>
    </source>
</evidence>
<accession>A0A6P2DJ09</accession>
<dbReference type="CDD" id="cd00483">
    <property type="entry name" value="HPPK"/>
    <property type="match status" value="1"/>
</dbReference>
<dbReference type="Proteomes" id="UP000464178">
    <property type="component" value="Chromosome"/>
</dbReference>
<evidence type="ECO:0000313" key="14">
    <source>
        <dbReference type="EMBL" id="VTS02340.1"/>
    </source>
</evidence>
<evidence type="ECO:0000256" key="3">
    <source>
        <dbReference type="ARBA" id="ARBA00013253"/>
    </source>
</evidence>
<dbReference type="AlphaFoldDB" id="A0A6P2DJ09"/>
<protein>
    <recommendedName>
        <fullName evidence="4">2-amino-4-hydroxy-6-hydroxymethyldihydropteridine pyrophosphokinase</fullName>
        <ecNumber evidence="3">2.7.6.3</ecNumber>
    </recommendedName>
    <alternativeName>
        <fullName evidence="11">6-hydroxymethyl-7,8-dihydropterin pyrophosphokinase</fullName>
    </alternativeName>
    <alternativeName>
        <fullName evidence="12">7,8-dihydro-6-hydroxymethylpterin-pyrophosphokinase</fullName>
    </alternativeName>
</protein>
<dbReference type="NCBIfam" id="TIGR01498">
    <property type="entry name" value="folK"/>
    <property type="match status" value="1"/>
</dbReference>
<dbReference type="GO" id="GO:0016301">
    <property type="term" value="F:kinase activity"/>
    <property type="evidence" value="ECO:0007669"/>
    <property type="project" value="UniProtKB-KW"/>
</dbReference>
<dbReference type="PANTHER" id="PTHR43071">
    <property type="entry name" value="2-AMINO-4-HYDROXY-6-HYDROXYMETHYLDIHYDROPTERIDINE PYROPHOSPHOKINASE"/>
    <property type="match status" value="1"/>
</dbReference>
<dbReference type="Gene3D" id="3.40.50.720">
    <property type="entry name" value="NAD(P)-binding Rossmann-like Domain"/>
    <property type="match status" value="1"/>
</dbReference>
<evidence type="ECO:0000256" key="10">
    <source>
        <dbReference type="ARBA" id="ARBA00029409"/>
    </source>
</evidence>
<dbReference type="PRINTS" id="PR00081">
    <property type="entry name" value="GDHRDH"/>
</dbReference>
<keyword evidence="6" id="KW-0547">Nucleotide-binding</keyword>
<evidence type="ECO:0000256" key="12">
    <source>
        <dbReference type="ARBA" id="ARBA00033413"/>
    </source>
</evidence>
<evidence type="ECO:0000259" key="13">
    <source>
        <dbReference type="Pfam" id="PF01288"/>
    </source>
</evidence>
<dbReference type="GO" id="GO:0003848">
    <property type="term" value="F:2-amino-4-hydroxy-6-hydroxymethyldihydropteridine diphosphokinase activity"/>
    <property type="evidence" value="ECO:0007669"/>
    <property type="project" value="UniProtKB-EC"/>
</dbReference>
<evidence type="ECO:0000256" key="4">
    <source>
        <dbReference type="ARBA" id="ARBA00016218"/>
    </source>
</evidence>
<comment type="similarity">
    <text evidence="2">Belongs to the HPPK family.</text>
</comment>
<evidence type="ECO:0000256" key="9">
    <source>
        <dbReference type="ARBA" id="ARBA00022909"/>
    </source>
</evidence>
<comment type="pathway">
    <text evidence="1">Cofactor biosynthesis; tetrahydrofolate biosynthesis; 2-amino-4-hydroxy-6-hydroxymethyl-7,8-dihydropteridine diphosphate from 7,8-dihydroneopterin triphosphate: step 4/4.</text>
</comment>
<dbReference type="GO" id="GO:0046656">
    <property type="term" value="P:folic acid biosynthetic process"/>
    <property type="evidence" value="ECO:0007669"/>
    <property type="project" value="UniProtKB-KW"/>
</dbReference>
<evidence type="ECO:0000256" key="1">
    <source>
        <dbReference type="ARBA" id="ARBA00005051"/>
    </source>
</evidence>
<comment type="function">
    <text evidence="10">Catalyzes the transfer of pyrophosphate from adenosine triphosphate (ATP) to 6-hydroxymethyl-7,8-dihydropterin, an enzymatic step in folate biosynthesis pathway.</text>
</comment>
<gene>
    <name evidence="14" type="ORF">SOIL9_75490</name>
</gene>
<dbReference type="InterPro" id="IPR000550">
    <property type="entry name" value="Hppk"/>
</dbReference>
<dbReference type="SUPFAM" id="SSF55083">
    <property type="entry name" value="6-hydroxymethyl-7,8-dihydropterin pyrophosphokinase, HPPK"/>
    <property type="match status" value="1"/>
</dbReference>
<dbReference type="InterPro" id="IPR002347">
    <property type="entry name" value="SDR_fam"/>
</dbReference>
<keyword evidence="8" id="KW-0067">ATP-binding</keyword>
<keyword evidence="15" id="KW-1185">Reference proteome</keyword>
<dbReference type="CDD" id="cd05233">
    <property type="entry name" value="SDR_c"/>
    <property type="match status" value="1"/>
</dbReference>
<evidence type="ECO:0000256" key="7">
    <source>
        <dbReference type="ARBA" id="ARBA00022777"/>
    </source>
</evidence>
<proteinExistence type="inferred from homology"/>